<dbReference type="GO" id="GO:0004527">
    <property type="term" value="F:exonuclease activity"/>
    <property type="evidence" value="ECO:0007669"/>
    <property type="project" value="UniProtKB-KW"/>
</dbReference>
<gene>
    <name evidence="2" type="ORF">UFOVP117_77</name>
</gene>
<evidence type="ECO:0000259" key="1">
    <source>
        <dbReference type="Pfam" id="PF00149"/>
    </source>
</evidence>
<dbReference type="SUPFAM" id="SSF56300">
    <property type="entry name" value="Metallo-dependent phosphatases"/>
    <property type="match status" value="1"/>
</dbReference>
<reference evidence="2" key="1">
    <citation type="submission" date="2020-04" db="EMBL/GenBank/DDBJ databases">
        <authorList>
            <person name="Chiriac C."/>
            <person name="Salcher M."/>
            <person name="Ghai R."/>
            <person name="Kavagutti S V."/>
        </authorList>
    </citation>
    <scope>NUCLEOTIDE SEQUENCE</scope>
</reference>
<evidence type="ECO:0000313" key="2">
    <source>
        <dbReference type="EMBL" id="CAB4129716.1"/>
    </source>
</evidence>
<dbReference type="InterPro" id="IPR029052">
    <property type="entry name" value="Metallo-depent_PP-like"/>
</dbReference>
<protein>
    <submittedName>
        <fullName evidence="2">SbcD DNA repair exonuclease</fullName>
    </submittedName>
</protein>
<dbReference type="InterPro" id="IPR004843">
    <property type="entry name" value="Calcineurin-like_PHP"/>
</dbReference>
<dbReference type="Gene3D" id="3.60.21.10">
    <property type="match status" value="1"/>
</dbReference>
<name>A0A6J5L8Z2_9CAUD</name>
<keyword evidence="2" id="KW-0378">Hydrolase</keyword>
<keyword evidence="2" id="KW-0540">Nuclease</keyword>
<proteinExistence type="predicted"/>
<dbReference type="InterPro" id="IPR050535">
    <property type="entry name" value="DNA_Repair-Maintenance_Comp"/>
</dbReference>
<sequence length="259" mass="30001">MIKKLVHFSDLHIRLFKDHDLYRRILTDMLNQFREIQPDRIVFTGDLVHSKNQMTPELVEFIAWVLTECSKIAKTVLIPGNHDFLERNLERLDALTPVVDSLNNDNIIYYKNRGVYQDENIDWCVYSLMDHNIPPTIEKSDRVKIGLFHGPVQGLTTNLGFKFEDGFESSKFDGCDLVLCGDIHKRQIFNIPNGKKAYMIGSTVGQNYGETVTKHGYGIYDVENDEYTTVDLFNPKPFISFKINSYEDIENGTEKFVNY</sequence>
<keyword evidence="2" id="KW-0269">Exonuclease</keyword>
<accession>A0A6J5L8Z2</accession>
<dbReference type="PANTHER" id="PTHR30337">
    <property type="entry name" value="COMPONENT OF ATP-DEPENDENT DSDNA EXONUCLEASE"/>
    <property type="match status" value="1"/>
</dbReference>
<dbReference type="Pfam" id="PF00149">
    <property type="entry name" value="Metallophos"/>
    <property type="match status" value="1"/>
</dbReference>
<organism evidence="2">
    <name type="scientific">uncultured Caudovirales phage</name>
    <dbReference type="NCBI Taxonomy" id="2100421"/>
    <lineage>
        <taxon>Viruses</taxon>
        <taxon>Duplodnaviria</taxon>
        <taxon>Heunggongvirae</taxon>
        <taxon>Uroviricota</taxon>
        <taxon>Caudoviricetes</taxon>
        <taxon>Peduoviridae</taxon>
        <taxon>Maltschvirus</taxon>
        <taxon>Maltschvirus maltsch</taxon>
    </lineage>
</organism>
<dbReference type="EMBL" id="LR796235">
    <property type="protein sequence ID" value="CAB4129716.1"/>
    <property type="molecule type" value="Genomic_DNA"/>
</dbReference>
<feature type="domain" description="Calcineurin-like phosphoesterase" evidence="1">
    <location>
        <begin position="4"/>
        <end position="185"/>
    </location>
</feature>